<dbReference type="InterPro" id="IPR050386">
    <property type="entry name" value="Glycosyl_hydrolase_5"/>
</dbReference>
<dbReference type="GO" id="GO:0005576">
    <property type="term" value="C:extracellular region"/>
    <property type="evidence" value="ECO:0007669"/>
    <property type="project" value="TreeGrafter"/>
</dbReference>
<dbReference type="InterPro" id="IPR000772">
    <property type="entry name" value="Ricin_B_lectin"/>
</dbReference>
<dbReference type="InterPro" id="IPR017853">
    <property type="entry name" value="GH"/>
</dbReference>
<comment type="caution">
    <text evidence="9">The sequence shown here is derived from an EMBL/GenBank/DDBJ whole genome shotgun (WGS) entry which is preliminary data.</text>
</comment>
<dbReference type="VEuPathDB" id="FungiDB:AeMF1_020167"/>
<dbReference type="Gene3D" id="2.80.10.50">
    <property type="match status" value="2"/>
</dbReference>
<evidence type="ECO:0000256" key="7">
    <source>
        <dbReference type="SAM" id="SignalP"/>
    </source>
</evidence>
<feature type="chain" id="PRO_5026328375" description="glucan 1,3-beta-glucosidase" evidence="7">
    <location>
        <begin position="18"/>
        <end position="632"/>
    </location>
</feature>
<feature type="domain" description="Ricin B lectin" evidence="8">
    <location>
        <begin position="386"/>
        <end position="505"/>
    </location>
</feature>
<dbReference type="EMBL" id="VJMJ01000225">
    <property type="protein sequence ID" value="KAF0726106.1"/>
    <property type="molecule type" value="Genomic_DNA"/>
</dbReference>
<organism evidence="9 10">
    <name type="scientific">Aphanomyces euteiches</name>
    <dbReference type="NCBI Taxonomy" id="100861"/>
    <lineage>
        <taxon>Eukaryota</taxon>
        <taxon>Sar</taxon>
        <taxon>Stramenopiles</taxon>
        <taxon>Oomycota</taxon>
        <taxon>Saprolegniomycetes</taxon>
        <taxon>Saprolegniales</taxon>
        <taxon>Verrucalvaceae</taxon>
        <taxon>Aphanomyces</taxon>
    </lineage>
</organism>
<accession>A0A6G0WFB2</accession>
<keyword evidence="3" id="KW-0326">Glycosidase</keyword>
<reference evidence="9 10" key="1">
    <citation type="submission" date="2019-07" db="EMBL/GenBank/DDBJ databases">
        <title>Genomics analysis of Aphanomyces spp. identifies a new class of oomycete effector associated with host adaptation.</title>
        <authorList>
            <person name="Gaulin E."/>
        </authorList>
    </citation>
    <scope>NUCLEOTIDE SEQUENCE [LARGE SCALE GENOMIC DNA]</scope>
    <source>
        <strain evidence="9 10">ATCC 201684</strain>
    </source>
</reference>
<keyword evidence="7" id="KW-0732">Signal</keyword>
<keyword evidence="4" id="KW-0961">Cell wall biogenesis/degradation</keyword>
<dbReference type="SUPFAM" id="SSF51445">
    <property type="entry name" value="(Trans)glycosidases"/>
    <property type="match status" value="1"/>
</dbReference>
<keyword evidence="1" id="KW-0378">Hydrolase</keyword>
<comment type="catalytic activity">
    <reaction evidence="5">
        <text>Successive hydrolysis of beta-D-glucose units from the non-reducing ends of (1-&gt;3)-beta-D-glucans, releasing alpha-glucose.</text>
        <dbReference type="EC" id="3.2.1.58"/>
    </reaction>
</comment>
<dbReference type="InterPro" id="IPR035992">
    <property type="entry name" value="Ricin_B-like_lectins"/>
</dbReference>
<keyword evidence="2" id="KW-0325">Glycoprotein</keyword>
<evidence type="ECO:0000313" key="9">
    <source>
        <dbReference type="EMBL" id="KAF0726106.1"/>
    </source>
</evidence>
<sequence>MRPTLVLLSALAAATSAAHIQHAIRAGSVKARGVNLGGWLLAESWMSAGSVIWQGVPNATLLQGEYTTMGFWGTQEGTSRFQQHRSNFITENDVRQVAQANLNTVRVPVGFWIQGCDQFPSGVLKDHCNRYAKGGLDFLDTLIRNWAWKYNVAVLISLHGAPGSQNGHDHSGAEDSHVYWSQYPENVKATVNFAAFLAQRYKNDDAFLGIGLLNEPVEPVDMGVLLQYYRDVYSAVRAVSDCILTHMPLLSHQSPGHGDYMDDFAPEMTNVWHEWHPYVRWGYESMTEDQLINQGVAGRVNDVKNWKGKPMFLGEWSFSTPDGTFNNLSRLGVLAASMMGLTNNAAAGWTFWAWKEVGSDTDLFQYKWSLKSLLNFGNSFSPTANEKTITIYDSNGKSLTTRSDPWRLVNDKTWIREVGRATEWWYDATIKSLRSNLDGQCLDGYPTQNGQFAVHSYGCAPGNQNQVWTLTNHAIIHDESKLCLTASLTLVTCDSTKTNQYFNIGTERAQIRGPNNIVYSTGNGDIQLNGDPHPWIIDHAKLTIKDNATGKCLDAYQPQNGGIVHLYDCIQDNVNQKWRYDGATKQLRHATHDGFCLDVYNNGAGQHLYQCHDPNTADYGNQVFNFIWQNYE</sequence>
<dbReference type="PANTHER" id="PTHR31297">
    <property type="entry name" value="GLUCAN ENDO-1,6-BETA-GLUCOSIDASE B"/>
    <property type="match status" value="1"/>
</dbReference>
<evidence type="ECO:0000256" key="2">
    <source>
        <dbReference type="ARBA" id="ARBA00023180"/>
    </source>
</evidence>
<evidence type="ECO:0000256" key="6">
    <source>
        <dbReference type="ARBA" id="ARBA00038929"/>
    </source>
</evidence>
<proteinExistence type="predicted"/>
<dbReference type="GO" id="GO:0009986">
    <property type="term" value="C:cell surface"/>
    <property type="evidence" value="ECO:0007669"/>
    <property type="project" value="TreeGrafter"/>
</dbReference>
<evidence type="ECO:0000259" key="8">
    <source>
        <dbReference type="SMART" id="SM00458"/>
    </source>
</evidence>
<name>A0A6G0WFB2_9STRA</name>
<evidence type="ECO:0000256" key="1">
    <source>
        <dbReference type="ARBA" id="ARBA00022801"/>
    </source>
</evidence>
<feature type="signal peptide" evidence="7">
    <location>
        <begin position="1"/>
        <end position="17"/>
    </location>
</feature>
<dbReference type="GO" id="GO:0071555">
    <property type="term" value="P:cell wall organization"/>
    <property type="evidence" value="ECO:0007669"/>
    <property type="project" value="UniProtKB-KW"/>
</dbReference>
<dbReference type="AlphaFoldDB" id="A0A6G0WFB2"/>
<dbReference type="SMART" id="SM00458">
    <property type="entry name" value="RICIN"/>
    <property type="match status" value="2"/>
</dbReference>
<evidence type="ECO:0000256" key="4">
    <source>
        <dbReference type="ARBA" id="ARBA00023316"/>
    </source>
</evidence>
<evidence type="ECO:0000256" key="3">
    <source>
        <dbReference type="ARBA" id="ARBA00023295"/>
    </source>
</evidence>
<dbReference type="PROSITE" id="PS00659">
    <property type="entry name" value="GLYCOSYL_HYDROL_F5"/>
    <property type="match status" value="1"/>
</dbReference>
<protein>
    <recommendedName>
        <fullName evidence="6">glucan 1,3-beta-glucosidase</fullName>
        <ecNumber evidence="6">3.2.1.58</ecNumber>
    </recommendedName>
</protein>
<evidence type="ECO:0000313" key="10">
    <source>
        <dbReference type="Proteomes" id="UP000481153"/>
    </source>
</evidence>
<dbReference type="PROSITE" id="PS50231">
    <property type="entry name" value="RICIN_B_LECTIN"/>
    <property type="match status" value="1"/>
</dbReference>
<feature type="domain" description="Ricin B lectin" evidence="8">
    <location>
        <begin position="507"/>
        <end position="627"/>
    </location>
</feature>
<dbReference type="SUPFAM" id="SSF50370">
    <property type="entry name" value="Ricin B-like lectins"/>
    <property type="match status" value="2"/>
</dbReference>
<dbReference type="GO" id="GO:0009251">
    <property type="term" value="P:glucan catabolic process"/>
    <property type="evidence" value="ECO:0007669"/>
    <property type="project" value="TreeGrafter"/>
</dbReference>
<dbReference type="EC" id="3.2.1.58" evidence="6"/>
<keyword evidence="10" id="KW-1185">Reference proteome</keyword>
<dbReference type="Gene3D" id="3.20.20.80">
    <property type="entry name" value="Glycosidases"/>
    <property type="match status" value="1"/>
</dbReference>
<dbReference type="GO" id="GO:0004338">
    <property type="term" value="F:glucan exo-1,3-beta-glucosidase activity"/>
    <property type="evidence" value="ECO:0007669"/>
    <property type="project" value="UniProtKB-EC"/>
</dbReference>
<gene>
    <name evidence="9" type="ORF">Ae201684_015565</name>
</gene>
<dbReference type="PANTHER" id="PTHR31297:SF34">
    <property type="entry name" value="GLUCAN 1,3-BETA-GLUCOSIDASE 2"/>
    <property type="match status" value="1"/>
</dbReference>
<dbReference type="Pfam" id="PF00652">
    <property type="entry name" value="Ricin_B_lectin"/>
    <property type="match status" value="2"/>
</dbReference>
<dbReference type="Proteomes" id="UP000481153">
    <property type="component" value="Unassembled WGS sequence"/>
</dbReference>
<dbReference type="InterPro" id="IPR018087">
    <property type="entry name" value="Glyco_hydro_5_CS"/>
</dbReference>
<evidence type="ECO:0000256" key="5">
    <source>
        <dbReference type="ARBA" id="ARBA00036824"/>
    </source>
</evidence>